<dbReference type="Pfam" id="PF19278">
    <property type="entry name" value="Hydant_A_C"/>
    <property type="match status" value="1"/>
</dbReference>
<evidence type="ECO:0000313" key="6">
    <source>
        <dbReference type="Proteomes" id="UP000308037"/>
    </source>
</evidence>
<accession>A0A4U5JD83</accession>
<dbReference type="GO" id="GO:0017168">
    <property type="term" value="F:5-oxoprolinase (ATP-hydrolyzing) activity"/>
    <property type="evidence" value="ECO:0007669"/>
    <property type="project" value="TreeGrafter"/>
</dbReference>
<evidence type="ECO:0000259" key="2">
    <source>
        <dbReference type="Pfam" id="PF01968"/>
    </source>
</evidence>
<feature type="domain" description="Hydantoinase/oxoprolinase N-terminal" evidence="3">
    <location>
        <begin position="4"/>
        <end position="183"/>
    </location>
</feature>
<reference evidence="5 6" key="1">
    <citation type="submission" date="2019-04" db="EMBL/GenBank/DDBJ databases">
        <title>Natronomonas sp. F20-122 a newhaloarchaeon isolated from a saline saltern of Isla Bacuta, Huelva, Spain.</title>
        <authorList>
            <person name="Duran-Viseras A."/>
            <person name="Sanchez-Porro C."/>
            <person name="Ventosa A."/>
        </authorList>
    </citation>
    <scope>NUCLEOTIDE SEQUENCE [LARGE SCALE GENOMIC DNA]</scope>
    <source>
        <strain evidence="5 6">F20-122</strain>
    </source>
</reference>
<comment type="caution">
    <text evidence="5">The sequence shown here is derived from an EMBL/GenBank/DDBJ whole genome shotgun (WGS) entry which is preliminary data.</text>
</comment>
<name>A0A4U5JD83_9EURY</name>
<dbReference type="OrthoDB" id="8261at2157"/>
<feature type="domain" description="Acetophenone carboxylase-like C-terminal" evidence="4">
    <location>
        <begin position="510"/>
        <end position="677"/>
    </location>
</feature>
<feature type="region of interest" description="Disordered" evidence="1">
    <location>
        <begin position="602"/>
        <end position="624"/>
    </location>
</feature>
<dbReference type="PANTHER" id="PTHR11365:SF23">
    <property type="entry name" value="HYPOTHETICAL 5-OXOPROLINASE (EUROFUNG)-RELATED"/>
    <property type="match status" value="1"/>
</dbReference>
<dbReference type="GO" id="GO:0005829">
    <property type="term" value="C:cytosol"/>
    <property type="evidence" value="ECO:0007669"/>
    <property type="project" value="TreeGrafter"/>
</dbReference>
<evidence type="ECO:0000256" key="1">
    <source>
        <dbReference type="SAM" id="MobiDB-lite"/>
    </source>
</evidence>
<proteinExistence type="predicted"/>
<dbReference type="InterPro" id="IPR002821">
    <property type="entry name" value="Hydantoinase_A"/>
</dbReference>
<evidence type="ECO:0000259" key="3">
    <source>
        <dbReference type="Pfam" id="PF05378"/>
    </source>
</evidence>
<evidence type="ECO:0000259" key="4">
    <source>
        <dbReference type="Pfam" id="PF19278"/>
    </source>
</evidence>
<dbReference type="InterPro" id="IPR049517">
    <property type="entry name" value="ACX-like_C"/>
</dbReference>
<dbReference type="RefSeq" id="WP_137276147.1">
    <property type="nucleotide sequence ID" value="NZ_QKNX01000002.1"/>
</dbReference>
<dbReference type="Pfam" id="PF01968">
    <property type="entry name" value="Hydantoinase_A"/>
    <property type="match status" value="1"/>
</dbReference>
<dbReference type="PANTHER" id="PTHR11365">
    <property type="entry name" value="5-OXOPROLINASE RELATED"/>
    <property type="match status" value="1"/>
</dbReference>
<keyword evidence="6" id="KW-1185">Reference proteome</keyword>
<dbReference type="InterPro" id="IPR045079">
    <property type="entry name" value="Oxoprolinase-like"/>
</dbReference>
<dbReference type="GO" id="GO:0006749">
    <property type="term" value="P:glutathione metabolic process"/>
    <property type="evidence" value="ECO:0007669"/>
    <property type="project" value="TreeGrafter"/>
</dbReference>
<sequence length="687" mass="74859">MTYRICVDVGGTFTDLYLRAESGNADSFKTSTTPDDFTLGIVNSVEKAADSYGVTVRELLADTEQFVHGTTVSTNAIIEGTTRDTALITTAGFRDILWLRPEIQKNTYEWRPFPDPFVPRESTYGVTERITAEGDIETELDETQLRDIIEQIRDDDVTAVAVSLLWSHTNSAHEKRIGELLDELAPELHYALSHEVNPTIREHRRTSSTALDAAVYELVNSYLSRLSHELRSRGFEGDPLIITANGGVMGSEEVADSPIWTVDAGPTMLPVATRQLAKSELDSNDVIALDMGGTSLDMCVVTDGSIPRSTDAVVGDHYMLGIDKVGIKSIGSGGGSIAWVDDGNLLRVGPESAGADPGPVCYRRGNEAPTVTDAALVLGYLNPEYFLGGEMKLDRQAADRAIRERIGSRLGLPPLEAAYSIYGTTIQDMVNGIKTVTIEQGIDPRNYVLSGGGGALGTFVVELARQLQIDEIALPKDAGVVSSIGGLSSDIRQDFVSSVFTDSEHFDHDAVNDTLVDLESDARAFFDRAGIERADQSLSFYADARYPQQMDELQIELPVSRVGADDEQRLVERFHDRHDSTFGYAMPDESVEFLKWRVDARGSTDDGDPLSTPVSPTSDASDPAPYAEREAYFGESMLTCPAYRSERLTADCSIDGPAFIDDENTTIVLPPDSEATVTDAGNYLIRT</sequence>
<dbReference type="Proteomes" id="UP000308037">
    <property type="component" value="Unassembled WGS sequence"/>
</dbReference>
<dbReference type="AlphaFoldDB" id="A0A4U5JD83"/>
<dbReference type="Pfam" id="PF05378">
    <property type="entry name" value="Hydant_A_N"/>
    <property type="match status" value="1"/>
</dbReference>
<dbReference type="InterPro" id="IPR008040">
    <property type="entry name" value="Hydant_A_N"/>
</dbReference>
<dbReference type="EMBL" id="QKNX01000002">
    <property type="protein sequence ID" value="TKR26231.1"/>
    <property type="molecule type" value="Genomic_DNA"/>
</dbReference>
<protein>
    <submittedName>
        <fullName evidence="5">Hydantoinase/oxoprolinase family protein</fullName>
    </submittedName>
</protein>
<organism evidence="5 6">
    <name type="scientific">Natronomonas salsuginis</name>
    <dbReference type="NCBI Taxonomy" id="2217661"/>
    <lineage>
        <taxon>Archaea</taxon>
        <taxon>Methanobacteriati</taxon>
        <taxon>Methanobacteriota</taxon>
        <taxon>Stenosarchaea group</taxon>
        <taxon>Halobacteria</taxon>
        <taxon>Halobacteriales</taxon>
        <taxon>Natronomonadaceae</taxon>
        <taxon>Natronomonas</taxon>
    </lineage>
</organism>
<feature type="domain" description="Hydantoinase A/oxoprolinase" evidence="2">
    <location>
        <begin position="205"/>
        <end position="494"/>
    </location>
</feature>
<gene>
    <name evidence="5" type="ORF">DM868_06970</name>
</gene>
<evidence type="ECO:0000313" key="5">
    <source>
        <dbReference type="EMBL" id="TKR26231.1"/>
    </source>
</evidence>